<evidence type="ECO:0000313" key="1">
    <source>
        <dbReference type="EMBL" id="CAG8453148.1"/>
    </source>
</evidence>
<protein>
    <submittedName>
        <fullName evidence="1">15026_t:CDS:1</fullName>
    </submittedName>
</protein>
<name>A0A9N8VJG5_9GLOM</name>
<accession>A0A9N8VJG5</accession>
<evidence type="ECO:0000313" key="2">
    <source>
        <dbReference type="Proteomes" id="UP000789405"/>
    </source>
</evidence>
<organism evidence="1 2">
    <name type="scientific">Dentiscutata erythropus</name>
    <dbReference type="NCBI Taxonomy" id="1348616"/>
    <lineage>
        <taxon>Eukaryota</taxon>
        <taxon>Fungi</taxon>
        <taxon>Fungi incertae sedis</taxon>
        <taxon>Mucoromycota</taxon>
        <taxon>Glomeromycotina</taxon>
        <taxon>Glomeromycetes</taxon>
        <taxon>Diversisporales</taxon>
        <taxon>Gigasporaceae</taxon>
        <taxon>Dentiscutata</taxon>
    </lineage>
</organism>
<dbReference type="OrthoDB" id="2323852at2759"/>
<keyword evidence="2" id="KW-1185">Reference proteome</keyword>
<dbReference type="Proteomes" id="UP000789405">
    <property type="component" value="Unassembled WGS sequence"/>
</dbReference>
<comment type="caution">
    <text evidence="1">The sequence shown here is derived from an EMBL/GenBank/DDBJ whole genome shotgun (WGS) entry which is preliminary data.</text>
</comment>
<gene>
    <name evidence="1" type="ORF">DERYTH_LOCUS624</name>
</gene>
<proteinExistence type="predicted"/>
<dbReference type="EMBL" id="CAJVPY010000145">
    <property type="protein sequence ID" value="CAG8453148.1"/>
    <property type="molecule type" value="Genomic_DNA"/>
</dbReference>
<sequence length="1520" mass="174961">MSKETVVDVEEESEIKDKYLVFSPDGDFVVKFGKNFTKQLPAKDEDNYFDIQYSNSLSYYKHSYIHTSQTLEFTKEQLKLTTGISHHDMTLENIEESTYKDLYNGDPSYYLSINIPGFTIVFAIKERSVDTILQFDNYRYGGIVNLFFNYDNTSSADKCLLIILNITGIYKFYFEHLNKNKPTIKIQMLKYPNRTIKVMEYYNTHYYNLKSLKLSEHDKYEKIRELNMEYIQASLSKHYFLADTMLEGAQYMDLYDLKTNQLVNTFSRTNVCGSGLTYRPGFFTISNNDKLLAYKFKSGRRIKLYSLDCGLEVASIKIDETDEISYDYYFLNFFSNDERLLVYRFNTMEWSIWDIFGSLQKSIKLEKRPDFDLNLQVEDAHTEKLKHSNSFIITIKNNELVIYDDLLSDKFLKLLKNVDKLGFKDLPLEETWKKSDDKYEYFIRDLDNNKSELNKNYHVIEPWRGRTGHSGGPRYSVYLDEKKEVMLLIGRCTIQVWRDKDEKRTLEFISVSNDEITESEVKEIKYGIRKFKLSIQRKDSDKSIYQIEMGDNEDDDIIKAVSAACNALIYLNKWSQTPNYGYAVSFVQLEEIVRQTRNIIVRFQSYPIVWRLLDFRFNLMTTLVIAGDYSLVKYILFDEKKEGSDDEPENNILKNLNITASKMQIKEPSSDRNSLLHEKSLHMPKLTSWTGELEYALLEALKVDDPVFLGFLLEYYSNKEIGWMVTVTDVIPRLYSEENKKNAEVYKSYAQLLFYKSCFCKKELDIPSFEFIEIPPSMDNSLKVFIPITQLIPQDLDLKVKLLSQYMIPKVLMVPLVDFTAVKVNKKDMKEYKFINFLKTIFYPGEYAQKEDYYSPFLKLIEKLESNDPFFCNPSMEATMNVMCQSSTTYEFSNGSDTYTMTEDEPDNSFSNLFSSIVAAYNWDSIPLDAWDFWPLIIISVIGSFVFDVRLLLRVIQANESVIEINYVNATEIQDINYCMVESGLKDPINFYPLFDQYILVTYTHATNTSDNTTYTDHGMVLDWNGNVISKLDFGQSYLYQGTIWIPNKFLVNNITPKKGFLRLSETTVNGVDSFKWAQYGYNGNGSFSLLQNDTTESIGFQVNLFATLDGGYAIVYVNMINRPIASNTTLVPQFTADVGICAIMLGYNQSETPQQIILFNKLTPNLTFTSIYCSIDFANIGHSCIVQVAQTQTQTIQNIITTVITATMTPTAAAPTVVSVTTTISAPPTAITSSESFYVKIRFLSTGSVLSLDLIFPPNKGPLTNVRTLPLEDDKLFNYAFPLDPLTSNFDGAFDILQSNTLLVALNETTTSWQILSIVLPPLSQYNNSGYGNLHVNATYPSINAKDLPLNTNKINIMFNDRVSLSDANLTIYQTINQISILRQVINSRTCTKCELTLRIPAEEGRLGSNKYYQLSATGILISLYIRETKDDKKLTAADIKDNLHQLIINKTVTDQETNEESDLEIKEEPNLIFTATWLNDIRTIKGESGKYTQSRTISCVDLIKLHCSQTSISDHIEK</sequence>
<reference evidence="1" key="1">
    <citation type="submission" date="2021-06" db="EMBL/GenBank/DDBJ databases">
        <authorList>
            <person name="Kallberg Y."/>
            <person name="Tangrot J."/>
            <person name="Rosling A."/>
        </authorList>
    </citation>
    <scope>NUCLEOTIDE SEQUENCE</scope>
    <source>
        <strain evidence="1">MA453B</strain>
    </source>
</reference>